<dbReference type="EMBL" id="MSGO01000031">
    <property type="protein sequence ID" value="OLL14693.1"/>
    <property type="molecule type" value="Genomic_DNA"/>
</dbReference>
<reference evidence="1 2" key="1">
    <citation type="submission" date="2016-12" db="EMBL/GenBank/DDBJ databases">
        <title>Genomic comparison of strains in the 'Actinomyces naeslundii' group.</title>
        <authorList>
            <person name="Mughal S.R."/>
            <person name="Do T."/>
            <person name="Gilbert S.C."/>
            <person name="Witherden E.A."/>
            <person name="Didelot X."/>
            <person name="Beighton D."/>
        </authorList>
    </citation>
    <scope>NUCLEOTIDE SEQUENCE [LARGE SCALE GENOMIC DNA]</scope>
    <source>
        <strain evidence="1 2">S64C</strain>
    </source>
</reference>
<gene>
    <name evidence="1" type="ORF">BKH32_07045</name>
</gene>
<proteinExistence type="predicted"/>
<dbReference type="AlphaFoldDB" id="A0A1Q8I0T2"/>
<accession>A0A1Q8I0T2</accession>
<organism evidence="1 2">
    <name type="scientific">Actinomyces oris</name>
    <dbReference type="NCBI Taxonomy" id="544580"/>
    <lineage>
        <taxon>Bacteria</taxon>
        <taxon>Bacillati</taxon>
        <taxon>Actinomycetota</taxon>
        <taxon>Actinomycetes</taxon>
        <taxon>Actinomycetales</taxon>
        <taxon>Actinomycetaceae</taxon>
        <taxon>Actinomyces</taxon>
    </lineage>
</organism>
<protein>
    <recommendedName>
        <fullName evidence="3">DUF4258 domain-containing protein</fullName>
    </recommendedName>
</protein>
<evidence type="ECO:0000313" key="1">
    <source>
        <dbReference type="EMBL" id="OLL14693.1"/>
    </source>
</evidence>
<evidence type="ECO:0000313" key="2">
    <source>
        <dbReference type="Proteomes" id="UP000185736"/>
    </source>
</evidence>
<dbReference type="Proteomes" id="UP000185736">
    <property type="component" value="Unassembled WGS sequence"/>
</dbReference>
<name>A0A1Q8I0T2_9ACTO</name>
<sequence length="77" mass="8720">MERDPLILCSAHRHGVSDEDILHALRFPVRHFVQDDSMTMFIGADKTGILVEVGVIEWHGVIAVAHAMRPARSKYLR</sequence>
<evidence type="ECO:0008006" key="3">
    <source>
        <dbReference type="Google" id="ProtNLM"/>
    </source>
</evidence>
<comment type="caution">
    <text evidence="1">The sequence shown here is derived from an EMBL/GenBank/DDBJ whole genome shotgun (WGS) entry which is preliminary data.</text>
</comment>